<feature type="signal peptide" evidence="1">
    <location>
        <begin position="1"/>
        <end position="18"/>
    </location>
</feature>
<evidence type="ECO:0000313" key="3">
    <source>
        <dbReference type="Proteomes" id="UP000499080"/>
    </source>
</evidence>
<organism evidence="2 3">
    <name type="scientific">Araneus ventricosus</name>
    <name type="common">Orbweaver spider</name>
    <name type="synonym">Epeira ventricosa</name>
    <dbReference type="NCBI Taxonomy" id="182803"/>
    <lineage>
        <taxon>Eukaryota</taxon>
        <taxon>Metazoa</taxon>
        <taxon>Ecdysozoa</taxon>
        <taxon>Arthropoda</taxon>
        <taxon>Chelicerata</taxon>
        <taxon>Arachnida</taxon>
        <taxon>Araneae</taxon>
        <taxon>Araneomorphae</taxon>
        <taxon>Entelegynae</taxon>
        <taxon>Araneoidea</taxon>
        <taxon>Araneidae</taxon>
        <taxon>Araneus</taxon>
    </lineage>
</organism>
<protein>
    <recommendedName>
        <fullName evidence="4">Secreted protein</fullName>
    </recommendedName>
</protein>
<keyword evidence="3" id="KW-1185">Reference proteome</keyword>
<reference evidence="2 3" key="1">
    <citation type="journal article" date="2019" name="Sci. Rep.">
        <title>Orb-weaving spider Araneus ventricosus genome elucidates the spidroin gene catalogue.</title>
        <authorList>
            <person name="Kono N."/>
            <person name="Nakamura H."/>
            <person name="Ohtoshi R."/>
            <person name="Moran D.A.P."/>
            <person name="Shinohara A."/>
            <person name="Yoshida Y."/>
            <person name="Fujiwara M."/>
            <person name="Mori M."/>
            <person name="Tomita M."/>
            <person name="Arakawa K."/>
        </authorList>
    </citation>
    <scope>NUCLEOTIDE SEQUENCE [LARGE SCALE GENOMIC DNA]</scope>
</reference>
<gene>
    <name evidence="2" type="ORF">AVEN_39451_1</name>
</gene>
<dbReference type="Proteomes" id="UP000499080">
    <property type="component" value="Unassembled WGS sequence"/>
</dbReference>
<evidence type="ECO:0000256" key="1">
    <source>
        <dbReference type="SAM" id="SignalP"/>
    </source>
</evidence>
<proteinExistence type="predicted"/>
<name>A0A4Y2D778_ARAVE</name>
<keyword evidence="1" id="KW-0732">Signal</keyword>
<accession>A0A4Y2D778</accession>
<comment type="caution">
    <text evidence="2">The sequence shown here is derived from an EMBL/GenBank/DDBJ whole genome shotgun (WGS) entry which is preliminary data.</text>
</comment>
<dbReference type="AlphaFoldDB" id="A0A4Y2D778"/>
<evidence type="ECO:0008006" key="4">
    <source>
        <dbReference type="Google" id="ProtNLM"/>
    </source>
</evidence>
<feature type="chain" id="PRO_5021344670" description="Secreted protein" evidence="1">
    <location>
        <begin position="19"/>
        <end position="81"/>
    </location>
</feature>
<sequence length="81" mass="8842">MKAALLVAIVFKLFTTSPIPTHLLHADWLQDYLHILTTPIDSSVAFVHSNTADCSTILLSTSSSLLTSRLTAHGILLNVKR</sequence>
<evidence type="ECO:0000313" key="2">
    <source>
        <dbReference type="EMBL" id="GBM12109.1"/>
    </source>
</evidence>
<dbReference type="EMBL" id="BGPR01000309">
    <property type="protein sequence ID" value="GBM12109.1"/>
    <property type="molecule type" value="Genomic_DNA"/>
</dbReference>